<name>A0A1S8KPJ1_9LACT</name>
<dbReference type="Pfam" id="PF02639">
    <property type="entry name" value="DUF188"/>
    <property type="match status" value="1"/>
</dbReference>
<evidence type="ECO:0000313" key="3">
    <source>
        <dbReference type="EMBL" id="OOL81626.1"/>
    </source>
</evidence>
<gene>
    <name evidence="3" type="ORF">BWX42_07925</name>
</gene>
<accession>A0A1S8KPJ1</accession>
<protein>
    <recommendedName>
        <fullName evidence="2">UPF0178 protein BWX42_07925</fullName>
    </recommendedName>
</protein>
<sequence>MRIIIDGDACPVKEIIIEEAMAVPIPVLMISSYSHYTYREFPDQVQRIYVESSAEATDFKILQLATSSDIVVTQDYGLASLLLAKQSRILHHRGFEYTHHNIQSLLSSRYLNAKIRQKGGRTKGPSSLTNNEKERFRQLLQSCIDDLTVK</sequence>
<dbReference type="AlphaFoldDB" id="A0A1S8KPJ1"/>
<comment type="caution">
    <text evidence="3">The sequence shown here is derived from an EMBL/GenBank/DDBJ whole genome shotgun (WGS) entry which is preliminary data.</text>
</comment>
<proteinExistence type="inferred from homology"/>
<dbReference type="HAMAP" id="MF_00489">
    <property type="entry name" value="UPF0178"/>
    <property type="match status" value="1"/>
</dbReference>
<dbReference type="NCBIfam" id="NF001095">
    <property type="entry name" value="PRK00124.1"/>
    <property type="match status" value="1"/>
</dbReference>
<organism evidence="3 4">
    <name type="scientific">Dolosigranulum pigrum</name>
    <dbReference type="NCBI Taxonomy" id="29394"/>
    <lineage>
        <taxon>Bacteria</taxon>
        <taxon>Bacillati</taxon>
        <taxon>Bacillota</taxon>
        <taxon>Bacilli</taxon>
        <taxon>Lactobacillales</taxon>
        <taxon>Carnobacteriaceae</taxon>
        <taxon>Dolosigranulum</taxon>
    </lineage>
</organism>
<dbReference type="PANTHER" id="PTHR35146">
    <property type="entry name" value="UPF0178 PROTEIN YAII"/>
    <property type="match status" value="1"/>
</dbReference>
<evidence type="ECO:0000256" key="2">
    <source>
        <dbReference type="HAMAP-Rule" id="MF_00489"/>
    </source>
</evidence>
<evidence type="ECO:0000313" key="4">
    <source>
        <dbReference type="Proteomes" id="UP000190409"/>
    </source>
</evidence>
<evidence type="ECO:0000256" key="1">
    <source>
        <dbReference type="ARBA" id="ARBA00008522"/>
    </source>
</evidence>
<dbReference type="PANTHER" id="PTHR35146:SF1">
    <property type="entry name" value="UPF0178 PROTEIN YAII"/>
    <property type="match status" value="1"/>
</dbReference>
<dbReference type="InterPro" id="IPR003791">
    <property type="entry name" value="UPF0178"/>
</dbReference>
<comment type="similarity">
    <text evidence="1 2">Belongs to the UPF0178 family.</text>
</comment>
<dbReference type="Proteomes" id="UP000190409">
    <property type="component" value="Unassembled WGS sequence"/>
</dbReference>
<reference evidence="3 4" key="1">
    <citation type="submission" date="2017-01" db="EMBL/GenBank/DDBJ databases">
        <title>Complete Genome Sequence of Dolosigranulum pigrum isolated from a Patient with interstitial lung disease.</title>
        <authorList>
            <person name="Mukhopadhyay R."/>
            <person name="Joaquin J."/>
            <person name="Hogue R."/>
            <person name="Fitzgerald S."/>
            <person name="Jospin G."/>
            <person name="Eisen J.A."/>
            <person name="Chaturvedi V."/>
        </authorList>
    </citation>
    <scope>NUCLEOTIDE SEQUENCE [LARGE SCALE GENOMIC DNA]</scope>
    <source>
        <strain evidence="3 4">15S00348</strain>
    </source>
</reference>
<dbReference type="EMBL" id="MUYF01000003">
    <property type="protein sequence ID" value="OOL81626.1"/>
    <property type="molecule type" value="Genomic_DNA"/>
</dbReference>